<evidence type="ECO:0000256" key="6">
    <source>
        <dbReference type="ARBA" id="ARBA00023308"/>
    </source>
</evidence>
<protein>
    <submittedName>
        <fullName evidence="9">Rhamnulokinase</fullName>
        <ecNumber evidence="9">2.7.1.5</ecNumber>
    </submittedName>
</protein>
<dbReference type="PANTHER" id="PTHR43095">
    <property type="entry name" value="SUGAR KINASE"/>
    <property type="match status" value="1"/>
</dbReference>
<evidence type="ECO:0000259" key="7">
    <source>
        <dbReference type="Pfam" id="PF00370"/>
    </source>
</evidence>
<keyword evidence="5" id="KW-0067">ATP-binding</keyword>
<dbReference type="Pfam" id="PF00370">
    <property type="entry name" value="FGGY_N"/>
    <property type="match status" value="1"/>
</dbReference>
<dbReference type="EC" id="2.7.1.5" evidence="9"/>
<dbReference type="GO" id="GO:0019301">
    <property type="term" value="P:rhamnose catabolic process"/>
    <property type="evidence" value="ECO:0007669"/>
    <property type="project" value="InterPro"/>
</dbReference>
<dbReference type="GO" id="GO:0008993">
    <property type="term" value="F:rhamnulokinase activity"/>
    <property type="evidence" value="ECO:0007669"/>
    <property type="project" value="UniProtKB-EC"/>
</dbReference>
<keyword evidence="4 9" id="KW-0418">Kinase</keyword>
<dbReference type="InterPro" id="IPR050406">
    <property type="entry name" value="FGGY_Carb_Kinase"/>
</dbReference>
<dbReference type="InterPro" id="IPR018484">
    <property type="entry name" value="FGGY_N"/>
</dbReference>
<evidence type="ECO:0000256" key="4">
    <source>
        <dbReference type="ARBA" id="ARBA00022777"/>
    </source>
</evidence>
<dbReference type="Gene3D" id="3.30.420.40">
    <property type="match status" value="2"/>
</dbReference>
<dbReference type="RefSeq" id="WP_002576704.1">
    <property type="nucleotide sequence ID" value="NZ_BAABZS010000001.1"/>
</dbReference>
<evidence type="ECO:0000256" key="1">
    <source>
        <dbReference type="ARBA" id="ARBA00009156"/>
    </source>
</evidence>
<evidence type="ECO:0000259" key="8">
    <source>
        <dbReference type="Pfam" id="PF02782"/>
    </source>
</evidence>
<feature type="domain" description="Carbohydrate kinase FGGY C-terminal" evidence="8">
    <location>
        <begin position="256"/>
        <end position="448"/>
    </location>
</feature>
<proteinExistence type="inferred from homology"/>
<evidence type="ECO:0000256" key="5">
    <source>
        <dbReference type="ARBA" id="ARBA00022840"/>
    </source>
</evidence>
<dbReference type="Pfam" id="PF02782">
    <property type="entry name" value="FGGY_C"/>
    <property type="match status" value="1"/>
</dbReference>
<organism evidence="9">
    <name type="scientific">Enterocloster bolteae</name>
    <dbReference type="NCBI Taxonomy" id="208479"/>
    <lineage>
        <taxon>Bacteria</taxon>
        <taxon>Bacillati</taxon>
        <taxon>Bacillota</taxon>
        <taxon>Clostridia</taxon>
        <taxon>Lachnospirales</taxon>
        <taxon>Lachnospiraceae</taxon>
        <taxon>Enterocloster</taxon>
    </lineage>
</organism>
<evidence type="ECO:0000256" key="3">
    <source>
        <dbReference type="ARBA" id="ARBA00022741"/>
    </source>
</evidence>
<dbReference type="CDD" id="cd07771">
    <property type="entry name" value="ASKHA_NBD_FGGY_RhaB-like"/>
    <property type="match status" value="1"/>
</dbReference>
<dbReference type="AlphaFoldDB" id="A0A6N2URH0"/>
<accession>A0A6N2URH0</accession>
<comment type="similarity">
    <text evidence="1">Belongs to the FGGY kinase family.</text>
</comment>
<keyword evidence="6" id="KW-0684">Rhamnose metabolism</keyword>
<reference evidence="9" key="1">
    <citation type="submission" date="2019-11" db="EMBL/GenBank/DDBJ databases">
        <authorList>
            <person name="Feng L."/>
        </authorList>
    </citation>
    <scope>NUCLEOTIDE SEQUENCE</scope>
    <source>
        <strain evidence="9">CbolteaeLFYP116</strain>
    </source>
</reference>
<feature type="domain" description="Carbohydrate kinase FGGY N-terminal" evidence="7">
    <location>
        <begin position="7"/>
        <end position="245"/>
    </location>
</feature>
<keyword evidence="3" id="KW-0547">Nucleotide-binding</keyword>
<sequence length="495" mass="55674">MKESLYAAADIGATGIKMAAAVYDGRKLRIVDTYSEPNLPKVKDGHEFADIGHMLKTIRDGLGWLGENGRFVSLGIDTYGNGYGILDAAGKLIQEPYHYRDRRIDGIMGQVHRCFTDWQLYEQMGNYPVKTRALFHLYRDVLDCSPNIMRGERFLPLSSLLEYLITGQASIERTIASVLYLLEQDGRQWNYEVFRKLSIPEKLFGPLSEPGRPNGSITRSFAAGAGIEGVPVISVAGHDTESALMAAPGLDKTKVFVSLGTSFIFGARVKAPVVNRESFHDRFKNMRGVGGTYSLCKDFPGFWILERCMEQWRKQVPRLDYEAVCAAAEKVRDNRTFIDISDDRFRVSGDNLPETIREYCLETGQKCVEGIGDTSRCLFESYALYLKWNIRRLSRITGETYRELVAVNGGVRNRLLMQMFADAAGIPVVAGSPLASVGGNLLMQLYAAGEAKTLWELEQIASATWEPVVYESSHLSRWDEWLEYLEHRGLGMYRT</sequence>
<dbReference type="InterPro" id="IPR043129">
    <property type="entry name" value="ATPase_NBD"/>
</dbReference>
<keyword evidence="2 9" id="KW-0808">Transferase</keyword>
<evidence type="ECO:0000313" key="9">
    <source>
        <dbReference type="EMBL" id="VYT19392.1"/>
    </source>
</evidence>
<dbReference type="InterPro" id="IPR013449">
    <property type="entry name" value="Rhamnulokinase"/>
</dbReference>
<dbReference type="SUPFAM" id="SSF53067">
    <property type="entry name" value="Actin-like ATPase domain"/>
    <property type="match status" value="2"/>
</dbReference>
<evidence type="ECO:0000256" key="2">
    <source>
        <dbReference type="ARBA" id="ARBA00022679"/>
    </source>
</evidence>
<name>A0A6N2URH0_9FIRM</name>
<dbReference type="GO" id="GO:0005524">
    <property type="term" value="F:ATP binding"/>
    <property type="evidence" value="ECO:0007669"/>
    <property type="project" value="UniProtKB-KW"/>
</dbReference>
<dbReference type="PANTHER" id="PTHR43095:SF5">
    <property type="entry name" value="XYLULOSE KINASE"/>
    <property type="match status" value="1"/>
</dbReference>
<dbReference type="InterPro" id="IPR018485">
    <property type="entry name" value="FGGY_C"/>
</dbReference>
<gene>
    <name evidence="9" type="primary">rhaB_3</name>
    <name evidence="9" type="ORF">CBLFYP116_02265</name>
</gene>
<dbReference type="EMBL" id="CACRTF010000011">
    <property type="protein sequence ID" value="VYT19392.1"/>
    <property type="molecule type" value="Genomic_DNA"/>
</dbReference>
<dbReference type="GeneID" id="23114856"/>